<dbReference type="GeneID" id="38144422"/>
<evidence type="ECO:0000313" key="1">
    <source>
        <dbReference type="EMBL" id="RDH31760.1"/>
    </source>
</evidence>
<gene>
    <name evidence="1" type="ORF">BDQ94DRAFT_56556</name>
</gene>
<keyword evidence="2" id="KW-1185">Reference proteome</keyword>
<sequence length="94" mass="10865">MCCIYPHREKKKEKINRQVIIIGQYISPTIHLSSLLFTSHRDASRKINLITVRLERNLFFIFPFPKPIIRTAIAIVITSSRLSSFSPQKVAKVV</sequence>
<evidence type="ECO:0000313" key="2">
    <source>
        <dbReference type="Proteomes" id="UP000253729"/>
    </source>
</evidence>
<dbReference type="AlphaFoldDB" id="A0A3F3PXR8"/>
<organism evidence="1 2">
    <name type="scientific">Aspergillus welwitschiae</name>
    <dbReference type="NCBI Taxonomy" id="1341132"/>
    <lineage>
        <taxon>Eukaryota</taxon>
        <taxon>Fungi</taxon>
        <taxon>Dikarya</taxon>
        <taxon>Ascomycota</taxon>
        <taxon>Pezizomycotina</taxon>
        <taxon>Eurotiomycetes</taxon>
        <taxon>Eurotiomycetidae</taxon>
        <taxon>Eurotiales</taxon>
        <taxon>Aspergillaceae</taxon>
        <taxon>Aspergillus</taxon>
        <taxon>Aspergillus subgen. Circumdati</taxon>
    </lineage>
</organism>
<name>A0A3F3PXR8_9EURO</name>
<reference evidence="1 2" key="1">
    <citation type="submission" date="2018-07" db="EMBL/GenBank/DDBJ databases">
        <title>The genomes of Aspergillus section Nigri reveals drivers in fungal speciation.</title>
        <authorList>
            <consortium name="DOE Joint Genome Institute"/>
            <person name="Vesth T.C."/>
            <person name="Nybo J."/>
            <person name="Theobald S."/>
            <person name="Brandl J."/>
            <person name="Frisvad J.C."/>
            <person name="Nielsen K.F."/>
            <person name="Lyhne E.K."/>
            <person name="Kogle M.E."/>
            <person name="Kuo A."/>
            <person name="Riley R."/>
            <person name="Clum A."/>
            <person name="Nolan M."/>
            <person name="Lipzen A."/>
            <person name="Salamov A."/>
            <person name="Henrissat B."/>
            <person name="Wiebenga A."/>
            <person name="De vries R.P."/>
            <person name="Grigoriev I.V."/>
            <person name="Mortensen U.H."/>
            <person name="Andersen M.R."/>
            <person name="Baker S.E."/>
        </authorList>
    </citation>
    <scope>NUCLEOTIDE SEQUENCE [LARGE SCALE GENOMIC DNA]</scope>
    <source>
        <strain evidence="1 2">CBS 139.54b</strain>
    </source>
</reference>
<dbReference type="EMBL" id="KZ852053">
    <property type="protein sequence ID" value="RDH31760.1"/>
    <property type="molecule type" value="Genomic_DNA"/>
</dbReference>
<accession>A0A3F3PXR8</accession>
<protein>
    <submittedName>
        <fullName evidence="1">Uncharacterized protein</fullName>
    </submittedName>
</protein>
<proteinExistence type="predicted"/>
<dbReference type="Proteomes" id="UP000253729">
    <property type="component" value="Unassembled WGS sequence"/>
</dbReference>
<dbReference type="RefSeq" id="XP_026624782.1">
    <property type="nucleotide sequence ID" value="XM_026776066.1"/>
</dbReference>